<dbReference type="EMBL" id="CP061379">
    <property type="protein sequence ID" value="QPF94904.1"/>
    <property type="molecule type" value="Genomic_DNA"/>
</dbReference>
<name>A0A7S9H2M0_9BRAD</name>
<evidence type="ECO:0000313" key="1">
    <source>
        <dbReference type="EMBL" id="QPF94904.1"/>
    </source>
</evidence>
<organism evidence="1 2">
    <name type="scientific">Bradyrhizobium commune</name>
    <dbReference type="NCBI Taxonomy" id="83627"/>
    <lineage>
        <taxon>Bacteria</taxon>
        <taxon>Pseudomonadati</taxon>
        <taxon>Pseudomonadota</taxon>
        <taxon>Alphaproteobacteria</taxon>
        <taxon>Hyphomicrobiales</taxon>
        <taxon>Nitrobacteraceae</taxon>
        <taxon>Bradyrhizobium</taxon>
    </lineage>
</organism>
<dbReference type="AlphaFoldDB" id="A0A7S9H2M0"/>
<keyword evidence="2" id="KW-1185">Reference proteome</keyword>
<evidence type="ECO:0000313" key="2">
    <source>
        <dbReference type="Proteomes" id="UP000594621"/>
    </source>
</evidence>
<proteinExistence type="predicted"/>
<protein>
    <submittedName>
        <fullName evidence="1">Uncharacterized protein</fullName>
    </submittedName>
</protein>
<reference evidence="1 2" key="1">
    <citation type="submission" date="2020-09" db="EMBL/GenBank/DDBJ databases">
        <title>Complete genomes of bradyrhizobia occurring on native shrubby legumes in Australia.</title>
        <authorList>
            <person name="Lafay B."/>
        </authorList>
    </citation>
    <scope>NUCLEOTIDE SEQUENCE [LARGE SCALE GENOMIC DNA]</scope>
    <source>
        <strain evidence="1 2">BDV5040</strain>
    </source>
</reference>
<dbReference type="RefSeq" id="WP_195804369.1">
    <property type="nucleotide sequence ID" value="NZ_CP061379.1"/>
</dbReference>
<gene>
    <name evidence="1" type="ORF">IC761_17235</name>
</gene>
<dbReference type="KEGG" id="bcou:IC761_17235"/>
<dbReference type="Proteomes" id="UP000594621">
    <property type="component" value="Chromosome"/>
</dbReference>
<accession>A0A7S9H2M0</accession>
<sequence length="246" mass="27248">MNDQDDGMIDRPSMRLRLAAELAVGLARRLSMTLEPVDPPGYYWHYAQTPFEDGCYVLWELGVALALVATGSGHQGMTRQQYVDAKRRPGEETFAVYRFFPAPETRAGVLACGELPDALFERLLEAYLETACDYGPDGTQLCSGSEPFKPAAEFEHETAALVACGYAERYADVVKWTDKIASAIRAETRGADPNPRIRLPDDVLERVNRLVHDRNPIAAIALVRAETGADLLEAKTYVDSLSQEIH</sequence>